<dbReference type="InterPro" id="IPR036055">
    <property type="entry name" value="LDL_receptor-like_sf"/>
</dbReference>
<comment type="subcellular location">
    <subcellularLocation>
        <location evidence="1">Membrane</location>
        <topology evidence="1">Single-pass membrane protein</topology>
    </subcellularLocation>
</comment>
<protein>
    <submittedName>
        <fullName evidence="12">Uncharacterized protein</fullName>
    </submittedName>
</protein>
<dbReference type="SUPFAM" id="SSF57424">
    <property type="entry name" value="LDL receptor-like module"/>
    <property type="match status" value="2"/>
</dbReference>
<evidence type="ECO:0000313" key="11">
    <source>
        <dbReference type="Proteomes" id="UP000887566"/>
    </source>
</evidence>
<dbReference type="GO" id="GO:0016324">
    <property type="term" value="C:apical plasma membrane"/>
    <property type="evidence" value="ECO:0007669"/>
    <property type="project" value="TreeGrafter"/>
</dbReference>
<keyword evidence="3" id="KW-0677">Repeat</keyword>
<comment type="caution">
    <text evidence="9">Lacks conserved residue(s) required for the propagation of feature annotation.</text>
</comment>
<keyword evidence="5" id="KW-0472">Membrane</keyword>
<reference evidence="12" key="1">
    <citation type="submission" date="2022-11" db="UniProtKB">
        <authorList>
            <consortium name="WormBaseParasite"/>
        </authorList>
    </citation>
    <scope>IDENTIFICATION</scope>
</reference>
<dbReference type="Pfam" id="PF00057">
    <property type="entry name" value="Ldl_recept_a"/>
    <property type="match status" value="2"/>
</dbReference>
<dbReference type="GO" id="GO:0042562">
    <property type="term" value="F:hormone binding"/>
    <property type="evidence" value="ECO:0007669"/>
    <property type="project" value="TreeGrafter"/>
</dbReference>
<feature type="chain" id="PRO_5036880198" evidence="10">
    <location>
        <begin position="22"/>
        <end position="135"/>
    </location>
</feature>
<keyword evidence="11" id="KW-1185">Reference proteome</keyword>
<dbReference type="InterPro" id="IPR051221">
    <property type="entry name" value="LDLR-related"/>
</dbReference>
<dbReference type="PROSITE" id="PS50068">
    <property type="entry name" value="LDLRA_2"/>
    <property type="match status" value="2"/>
</dbReference>
<keyword evidence="8" id="KW-0325">Glycoprotein</keyword>
<dbReference type="AlphaFoldDB" id="A0A914XFN3"/>
<dbReference type="Gene3D" id="4.10.400.10">
    <property type="entry name" value="Low-density Lipoprotein Receptor"/>
    <property type="match status" value="1"/>
</dbReference>
<evidence type="ECO:0000256" key="9">
    <source>
        <dbReference type="PROSITE-ProRule" id="PRU00124"/>
    </source>
</evidence>
<evidence type="ECO:0000256" key="5">
    <source>
        <dbReference type="ARBA" id="ARBA00023136"/>
    </source>
</evidence>
<proteinExistence type="predicted"/>
<keyword evidence="2" id="KW-0812">Transmembrane</keyword>
<dbReference type="PROSITE" id="PS01209">
    <property type="entry name" value="LDLRA_1"/>
    <property type="match status" value="2"/>
</dbReference>
<keyword evidence="10" id="KW-0732">Signal</keyword>
<evidence type="ECO:0000256" key="3">
    <source>
        <dbReference type="ARBA" id="ARBA00022737"/>
    </source>
</evidence>
<evidence type="ECO:0000256" key="8">
    <source>
        <dbReference type="ARBA" id="ARBA00023180"/>
    </source>
</evidence>
<keyword evidence="6" id="KW-1015">Disulfide bond</keyword>
<dbReference type="Proteomes" id="UP000887566">
    <property type="component" value="Unplaced"/>
</dbReference>
<dbReference type="InterPro" id="IPR023415">
    <property type="entry name" value="LDLR_class-A_CS"/>
</dbReference>
<name>A0A914XFN3_9BILA</name>
<dbReference type="PANTHER" id="PTHR22722">
    <property type="entry name" value="LOW-DENSITY LIPOPROTEIN RECEPTOR-RELATED PROTEIN 2-RELATED"/>
    <property type="match status" value="1"/>
</dbReference>
<evidence type="ECO:0000256" key="2">
    <source>
        <dbReference type="ARBA" id="ARBA00022692"/>
    </source>
</evidence>
<keyword evidence="4" id="KW-1133">Transmembrane helix</keyword>
<evidence type="ECO:0000256" key="10">
    <source>
        <dbReference type="SAM" id="SignalP"/>
    </source>
</evidence>
<dbReference type="GO" id="GO:0006898">
    <property type="term" value="P:receptor-mediated endocytosis"/>
    <property type="evidence" value="ECO:0007669"/>
    <property type="project" value="TreeGrafter"/>
</dbReference>
<evidence type="ECO:0000313" key="12">
    <source>
        <dbReference type="WBParaSite" id="PSAMB.scaffold806size41114.g8822.t1"/>
    </source>
</evidence>
<evidence type="ECO:0000256" key="4">
    <source>
        <dbReference type="ARBA" id="ARBA00022989"/>
    </source>
</evidence>
<dbReference type="SMART" id="SM00192">
    <property type="entry name" value="LDLa"/>
    <property type="match status" value="2"/>
</dbReference>
<sequence length="135" mass="15298">MTALLTPFLVLLLSVPLLTLGKSVPRCRFDQHRCDFGDQCIMKAWMCDGMVDCDDGSDEFPSICHQKPLPNYGSSNQYRPYPLKCPENWFFCENASACVHPMDVCNGVNDCSDRSDEGPFCHFFREQNTRTQSTG</sequence>
<evidence type="ECO:0000256" key="1">
    <source>
        <dbReference type="ARBA" id="ARBA00004167"/>
    </source>
</evidence>
<accession>A0A914XFN3</accession>
<dbReference type="WBParaSite" id="PSAMB.scaffold806size41114.g8822.t1">
    <property type="protein sequence ID" value="PSAMB.scaffold806size41114.g8822.t1"/>
    <property type="gene ID" value="PSAMB.scaffold806size41114.g8822"/>
</dbReference>
<dbReference type="Gene3D" id="2.40.128.620">
    <property type="match status" value="1"/>
</dbReference>
<organism evidence="11 12">
    <name type="scientific">Plectus sambesii</name>
    <dbReference type="NCBI Taxonomy" id="2011161"/>
    <lineage>
        <taxon>Eukaryota</taxon>
        <taxon>Metazoa</taxon>
        <taxon>Ecdysozoa</taxon>
        <taxon>Nematoda</taxon>
        <taxon>Chromadorea</taxon>
        <taxon>Plectida</taxon>
        <taxon>Plectina</taxon>
        <taxon>Plectoidea</taxon>
        <taxon>Plectidae</taxon>
        <taxon>Plectus</taxon>
    </lineage>
</organism>
<dbReference type="InterPro" id="IPR002172">
    <property type="entry name" value="LDrepeatLR_classA_rpt"/>
</dbReference>
<evidence type="ECO:0000256" key="7">
    <source>
        <dbReference type="ARBA" id="ARBA00023170"/>
    </source>
</evidence>
<dbReference type="CDD" id="cd00112">
    <property type="entry name" value="LDLa"/>
    <property type="match status" value="2"/>
</dbReference>
<feature type="signal peptide" evidence="10">
    <location>
        <begin position="1"/>
        <end position="21"/>
    </location>
</feature>
<evidence type="ECO:0000256" key="6">
    <source>
        <dbReference type="ARBA" id="ARBA00023157"/>
    </source>
</evidence>
<dbReference type="PANTHER" id="PTHR22722:SF12">
    <property type="entry name" value="EGF-LIKE DOMAIN-CONTAINING PROTEIN"/>
    <property type="match status" value="1"/>
</dbReference>
<dbReference type="PRINTS" id="PR00261">
    <property type="entry name" value="LDLRECEPTOR"/>
</dbReference>
<keyword evidence="7" id="KW-0675">Receptor</keyword>
<dbReference type="GO" id="GO:0043235">
    <property type="term" value="C:receptor complex"/>
    <property type="evidence" value="ECO:0007669"/>
    <property type="project" value="TreeGrafter"/>
</dbReference>